<reference evidence="25 26" key="1">
    <citation type="submission" date="2016-10" db="EMBL/GenBank/DDBJ databases">
        <authorList>
            <person name="de Groot N.N."/>
        </authorList>
    </citation>
    <scope>NUCLEOTIDE SEQUENCE [LARGE SCALE GENOMIC DNA]</scope>
    <source>
        <strain evidence="25 26">DSM 44215</strain>
    </source>
</reference>
<evidence type="ECO:0000256" key="6">
    <source>
        <dbReference type="ARBA" id="ARBA00011245"/>
    </source>
</evidence>
<dbReference type="GO" id="GO:0051536">
    <property type="term" value="F:iron-sulfur cluster binding"/>
    <property type="evidence" value="ECO:0007669"/>
    <property type="project" value="UniProtKB-KW"/>
</dbReference>
<dbReference type="GO" id="GO:0046872">
    <property type="term" value="F:metal ion binding"/>
    <property type="evidence" value="ECO:0007669"/>
    <property type="project" value="UniProtKB-KW"/>
</dbReference>
<dbReference type="GO" id="GO:0019679">
    <property type="term" value="P:propionate metabolic process, methylcitrate cycle"/>
    <property type="evidence" value="ECO:0007669"/>
    <property type="project" value="UniProtKB-ARBA"/>
</dbReference>
<evidence type="ECO:0000256" key="16">
    <source>
        <dbReference type="ARBA" id="ARBA00023501"/>
    </source>
</evidence>
<gene>
    <name evidence="25" type="ORF">SAMN04488548_134505</name>
</gene>
<feature type="domain" description="Aconitase/3-isopropylmalate dehydratase large subunit alpha/beta/alpha" evidence="23">
    <location>
        <begin position="100"/>
        <end position="625"/>
    </location>
</feature>
<dbReference type="FunFam" id="3.20.19.10:FF:000001">
    <property type="entry name" value="Aconitate hydratase"/>
    <property type="match status" value="1"/>
</dbReference>
<evidence type="ECO:0000256" key="14">
    <source>
        <dbReference type="ARBA" id="ARBA00023014"/>
    </source>
</evidence>
<evidence type="ECO:0000256" key="9">
    <source>
        <dbReference type="ARBA" id="ARBA00019378"/>
    </source>
</evidence>
<dbReference type="Gene3D" id="3.30.499.10">
    <property type="entry name" value="Aconitase, domain 3"/>
    <property type="match status" value="2"/>
</dbReference>
<dbReference type="STRING" id="158898.SAMN04488548_134505"/>
<accession>A0A1H2HJI6</accession>
<feature type="domain" description="Aconitase A/isopropylmalate dehydratase small subunit swivel" evidence="24">
    <location>
        <begin position="754"/>
        <end position="884"/>
    </location>
</feature>
<evidence type="ECO:0000256" key="10">
    <source>
        <dbReference type="ARBA" id="ARBA00022532"/>
    </source>
</evidence>
<keyword evidence="14" id="KW-0411">Iron-sulfur</keyword>
<evidence type="ECO:0000313" key="26">
    <source>
        <dbReference type="Proteomes" id="UP000183180"/>
    </source>
</evidence>
<evidence type="ECO:0000256" key="12">
    <source>
        <dbReference type="ARBA" id="ARBA00022884"/>
    </source>
</evidence>
<dbReference type="AlphaFoldDB" id="A0A1H2HJI6"/>
<evidence type="ECO:0000256" key="2">
    <source>
        <dbReference type="ARBA" id="ARBA00001966"/>
    </source>
</evidence>
<keyword evidence="10" id="KW-0816">Tricarboxylic acid cycle</keyword>
<dbReference type="GO" id="GO:0006099">
    <property type="term" value="P:tricarboxylic acid cycle"/>
    <property type="evidence" value="ECO:0007669"/>
    <property type="project" value="UniProtKB-UniPathway"/>
</dbReference>
<dbReference type="EMBL" id="FNLM01000034">
    <property type="protein sequence ID" value="SDU32037.1"/>
    <property type="molecule type" value="Genomic_DNA"/>
</dbReference>
<dbReference type="PANTHER" id="PTHR11670">
    <property type="entry name" value="ACONITASE/IRON-RESPONSIVE ELEMENT FAMILY MEMBER"/>
    <property type="match status" value="1"/>
</dbReference>
<feature type="region of interest" description="Disordered" evidence="22">
    <location>
        <begin position="436"/>
        <end position="475"/>
    </location>
</feature>
<dbReference type="EC" id="4.2.1.3" evidence="7"/>
<dbReference type="GO" id="GO:0003723">
    <property type="term" value="F:RNA binding"/>
    <property type="evidence" value="ECO:0007669"/>
    <property type="project" value="UniProtKB-KW"/>
</dbReference>
<dbReference type="InterPro" id="IPR044137">
    <property type="entry name" value="AcnA_IRP_Swivel"/>
</dbReference>
<evidence type="ECO:0000256" key="19">
    <source>
        <dbReference type="ARBA" id="ARBA00031613"/>
    </source>
</evidence>
<evidence type="ECO:0000313" key="25">
    <source>
        <dbReference type="EMBL" id="SDU32037.1"/>
    </source>
</evidence>
<keyword evidence="15" id="KW-0456">Lyase</keyword>
<evidence type="ECO:0000256" key="22">
    <source>
        <dbReference type="SAM" id="MobiDB-lite"/>
    </source>
</evidence>
<dbReference type="PROSITE" id="PS00450">
    <property type="entry name" value="ACONITASE_1"/>
    <property type="match status" value="1"/>
</dbReference>
<comment type="subunit">
    <text evidence="6">Monomer.</text>
</comment>
<dbReference type="InterPro" id="IPR006249">
    <property type="entry name" value="Aconitase/IRP2"/>
</dbReference>
<evidence type="ECO:0000256" key="21">
    <source>
        <dbReference type="ARBA" id="ARBA00033025"/>
    </source>
</evidence>
<dbReference type="NCBIfam" id="NF009520">
    <property type="entry name" value="PRK12881.1"/>
    <property type="match status" value="1"/>
</dbReference>
<comment type="catalytic activity">
    <reaction evidence="1">
        <text>(2S,3R)-3-hydroxybutane-1,2,3-tricarboxylate = 2-methyl-cis-aconitate + H2O</text>
        <dbReference type="Rhea" id="RHEA:17941"/>
        <dbReference type="ChEBI" id="CHEBI:15377"/>
        <dbReference type="ChEBI" id="CHEBI:57429"/>
        <dbReference type="ChEBI" id="CHEBI:57872"/>
        <dbReference type="EC" id="4.2.1.99"/>
    </reaction>
</comment>
<dbReference type="Gene3D" id="6.10.190.10">
    <property type="match status" value="1"/>
</dbReference>
<dbReference type="UniPathway" id="UPA00223">
    <property type="reaction ID" value="UER00718"/>
</dbReference>
<comment type="pathway">
    <text evidence="4">Organic acid metabolism; propanoate degradation.</text>
</comment>
<evidence type="ECO:0000256" key="17">
    <source>
        <dbReference type="ARBA" id="ARBA00030846"/>
    </source>
</evidence>
<dbReference type="InterPro" id="IPR015931">
    <property type="entry name" value="Acnase/IPM_dHydase_lsu_aba_1/3"/>
</dbReference>
<evidence type="ECO:0000256" key="18">
    <source>
        <dbReference type="ARBA" id="ARBA00031081"/>
    </source>
</evidence>
<dbReference type="FunFam" id="3.30.499.10:FF:000002">
    <property type="entry name" value="Aconitate hydratase"/>
    <property type="match status" value="1"/>
</dbReference>
<proteinExistence type="inferred from homology"/>
<evidence type="ECO:0000256" key="8">
    <source>
        <dbReference type="ARBA" id="ARBA00013250"/>
    </source>
</evidence>
<dbReference type="SUPFAM" id="SSF52016">
    <property type="entry name" value="LeuD/IlvD-like"/>
    <property type="match status" value="1"/>
</dbReference>
<evidence type="ECO:0000256" key="4">
    <source>
        <dbReference type="ARBA" id="ARBA00005026"/>
    </source>
</evidence>
<dbReference type="PRINTS" id="PR00415">
    <property type="entry name" value="ACONITASE"/>
</dbReference>
<evidence type="ECO:0000256" key="1">
    <source>
        <dbReference type="ARBA" id="ARBA00000118"/>
    </source>
</evidence>
<comment type="cofactor">
    <cofactor evidence="2">
        <name>[4Fe-4S] cluster</name>
        <dbReference type="ChEBI" id="CHEBI:49883"/>
    </cofactor>
</comment>
<dbReference type="UniPathway" id="UPA00946"/>
<evidence type="ECO:0000259" key="23">
    <source>
        <dbReference type="Pfam" id="PF00330"/>
    </source>
</evidence>
<protein>
    <recommendedName>
        <fullName evidence="9">Aconitate hydratase A</fullName>
        <ecNumber evidence="7">4.2.1.3</ecNumber>
        <ecNumber evidence="8">4.2.1.99</ecNumber>
    </recommendedName>
    <alternativeName>
        <fullName evidence="19">(2R,3S)-2-methylisocitrate dehydratase</fullName>
    </alternativeName>
    <alternativeName>
        <fullName evidence="17">(2S,3R)-3-hydroxybutane-1,2,3-tricarboxylate dehydratase</fullName>
    </alternativeName>
    <alternativeName>
        <fullName evidence="20">Iron-responsive protein-like</fullName>
    </alternativeName>
    <alternativeName>
        <fullName evidence="21">Probable 2-methyl-cis-aconitate hydratase</fullName>
    </alternativeName>
    <alternativeName>
        <fullName evidence="18">RNA-binding protein</fullName>
    </alternativeName>
</protein>
<dbReference type="PROSITE" id="PS01244">
    <property type="entry name" value="ACONITASE_2"/>
    <property type="match status" value="1"/>
</dbReference>
<dbReference type="EC" id="4.2.1.99" evidence="8"/>
<evidence type="ECO:0000256" key="11">
    <source>
        <dbReference type="ARBA" id="ARBA00022723"/>
    </source>
</evidence>
<comment type="pathway">
    <text evidence="3">Carbohydrate metabolism; tricarboxylic acid cycle; isocitrate from oxaloacetate: step 2/2.</text>
</comment>
<evidence type="ECO:0000256" key="3">
    <source>
        <dbReference type="ARBA" id="ARBA00004717"/>
    </source>
</evidence>
<dbReference type="Proteomes" id="UP000183180">
    <property type="component" value="Unassembled WGS sequence"/>
</dbReference>
<evidence type="ECO:0000256" key="20">
    <source>
        <dbReference type="ARBA" id="ARBA00031977"/>
    </source>
</evidence>
<dbReference type="GO" id="GO:0003994">
    <property type="term" value="F:aconitate hydratase activity"/>
    <property type="evidence" value="ECO:0007669"/>
    <property type="project" value="UniProtKB-EC"/>
</dbReference>
<name>A0A1H2HJI6_9ACTN</name>
<dbReference type="Pfam" id="PF00330">
    <property type="entry name" value="Aconitase"/>
    <property type="match status" value="1"/>
</dbReference>
<dbReference type="InterPro" id="IPR000573">
    <property type="entry name" value="AconitaseA/IPMdHydase_ssu_swvl"/>
</dbReference>
<evidence type="ECO:0000256" key="13">
    <source>
        <dbReference type="ARBA" id="ARBA00023004"/>
    </source>
</evidence>
<evidence type="ECO:0000256" key="15">
    <source>
        <dbReference type="ARBA" id="ARBA00023239"/>
    </source>
</evidence>
<dbReference type="InterPro" id="IPR001030">
    <property type="entry name" value="Acoase/IPM_deHydtase_lsu_aba"/>
</dbReference>
<dbReference type="GO" id="GO:0047456">
    <property type="term" value="F:2-methylisocitrate dehydratase activity"/>
    <property type="evidence" value="ECO:0007669"/>
    <property type="project" value="UniProtKB-EC"/>
</dbReference>
<dbReference type="InterPro" id="IPR018136">
    <property type="entry name" value="Aconitase_4Fe-4S_BS"/>
</dbReference>
<comment type="catalytic activity">
    <reaction evidence="16">
        <text>citrate = D-threo-isocitrate</text>
        <dbReference type="Rhea" id="RHEA:10336"/>
        <dbReference type="ChEBI" id="CHEBI:15562"/>
        <dbReference type="ChEBI" id="CHEBI:16947"/>
        <dbReference type="EC" id="4.2.1.3"/>
    </reaction>
</comment>
<dbReference type="FunFam" id="3.30.499.10:FF:000009">
    <property type="entry name" value="Aconitate hydratase"/>
    <property type="match status" value="1"/>
</dbReference>
<evidence type="ECO:0000259" key="24">
    <source>
        <dbReference type="Pfam" id="PF00694"/>
    </source>
</evidence>
<keyword evidence="12" id="KW-0694">RNA-binding</keyword>
<dbReference type="Pfam" id="PF00694">
    <property type="entry name" value="Aconitase_C"/>
    <property type="match status" value="1"/>
</dbReference>
<keyword evidence="11" id="KW-0479">Metal-binding</keyword>
<dbReference type="NCBIfam" id="NF006757">
    <property type="entry name" value="PRK09277.1"/>
    <property type="match status" value="1"/>
</dbReference>
<dbReference type="SUPFAM" id="SSF53732">
    <property type="entry name" value="Aconitase iron-sulfur domain"/>
    <property type="match status" value="1"/>
</dbReference>
<organism evidence="25 26">
    <name type="scientific">Gordonia westfalica</name>
    <dbReference type="NCBI Taxonomy" id="158898"/>
    <lineage>
        <taxon>Bacteria</taxon>
        <taxon>Bacillati</taxon>
        <taxon>Actinomycetota</taxon>
        <taxon>Actinomycetes</taxon>
        <taxon>Mycobacteriales</taxon>
        <taxon>Gordoniaceae</taxon>
        <taxon>Gordonia</taxon>
    </lineage>
</organism>
<dbReference type="InterPro" id="IPR015928">
    <property type="entry name" value="Aconitase/3IPM_dehydase_swvl"/>
</dbReference>
<evidence type="ECO:0000256" key="5">
    <source>
        <dbReference type="ARBA" id="ARBA00007185"/>
    </source>
</evidence>
<keyword evidence="13" id="KW-0408">Iron</keyword>
<sequence length="961" mass="104421">MAPVQPAGFRNSSSIADAARRYTRRVDLDVSINSFGARGTLDVGDNSYEIYRLNAVKGAEKLPYALKVLTENLLRTEDGANITKDHIEALANWDPSAEPSIEIQFTPARVIMQDFTGVPCIVDLTTMRDAVKELGGDPDKVNPLAPAEMVIDHSVIIEAFGNAQAFERNVEIEYQRNEERYKFLRWGQGAFDDFRVVPPGTGIVHQVNIEHLARSVMVRDGVAYPDTCIGTDSHTTMENGLGVLGWGVGGIEAEAAMLGQPVSMLIPRVVGFKLTGATKPGVTATDVVLTITEMLRKHGVVGKFVEFYGNGVAEVPLANRATIGNMSPEFGSTCAMFPIDEETVKYLRLTGRSEETLALVEAYAKEQGMWLEKDADEAVYSEYLELDLADVVPSIAGPKRPQDRIELWDAKNAFRKDIHNYVENGTATPHTQLDEAVEESFPASDPATLSFADDGAQLPSAANGAEGRPTNPVRVDSEERGSMILDHGIVTIASITSCTNTSNPSVMLGAALLAKKAVEKGLTSKPWVKTSMAPGSQVVTGYYDKAGVWPYLEKLGFYLVGYGCTTCIGNSGPLPEEISKAINDNDITATAVLSGNRNFEGRINPDVKMNYLASPPLVIAYAIAGTMDFDFETDPLGQDTEGNDVFLKDIWPTNEEIEATIASSISAEQYAADYADVFKGDERWQNLPTPSGKTFEWDDKSTYVRKPPYFEGMQLEPSPVSDIKGARVLAKLGDSVTTDHISPASTIKPGTPAAQYLDANGVARKDYNSLGARRGNHEVMIRSTFGNIRLQNQLLDGVTGGYTRDFTQEGAPQSFIYDAAQNYAAQNTPLVVLGGKEYGTGSSRDWAAKGTSLLGVKAVITESFERIHRSNLIGMGVIPLQFPEGESHKSLGLDGTETFDISGIEELNEGKTPKTVHVTATKEDGSKVEFDAKVRIDTPGEADYYRNGGILQYVLRNMIKS</sequence>
<dbReference type="InterPro" id="IPR036008">
    <property type="entry name" value="Aconitase_4Fe-4S_dom"/>
</dbReference>
<comment type="similarity">
    <text evidence="5">Belongs to the aconitase/IPM isomerase family.</text>
</comment>
<dbReference type="CDD" id="cd01580">
    <property type="entry name" value="AcnA_IRP_Swivel"/>
    <property type="match status" value="1"/>
</dbReference>
<evidence type="ECO:0000256" key="7">
    <source>
        <dbReference type="ARBA" id="ARBA00012926"/>
    </source>
</evidence>
<dbReference type="Gene3D" id="3.20.19.10">
    <property type="entry name" value="Aconitase, domain 4"/>
    <property type="match status" value="1"/>
</dbReference>
<dbReference type="CDD" id="cd01586">
    <property type="entry name" value="AcnA_IRP"/>
    <property type="match status" value="1"/>
</dbReference>